<keyword evidence="3" id="KW-0808">Transferase</keyword>
<dbReference type="PIRSF" id="PIRSF000446">
    <property type="entry name" value="Mct"/>
    <property type="match status" value="1"/>
</dbReference>
<dbReference type="Gene3D" id="3.30.70.250">
    <property type="entry name" value="Malonyl-CoA ACP transacylase, ACP-binding"/>
    <property type="match status" value="1"/>
</dbReference>
<dbReference type="InterPro" id="IPR001227">
    <property type="entry name" value="Ac_transferase_dom_sf"/>
</dbReference>
<evidence type="ECO:0000256" key="1">
    <source>
        <dbReference type="ARBA" id="ARBA00008217"/>
    </source>
</evidence>
<evidence type="ECO:0000259" key="6">
    <source>
        <dbReference type="SMART" id="SM00827"/>
    </source>
</evidence>
<dbReference type="InterPro" id="IPR016035">
    <property type="entry name" value="Acyl_Trfase/lysoPLipase"/>
</dbReference>
<proteinExistence type="inferred from homology"/>
<dbReference type="Gene3D" id="3.40.366.10">
    <property type="entry name" value="Malonyl-Coenzyme A Acyl Carrier Protein, domain 2"/>
    <property type="match status" value="1"/>
</dbReference>
<dbReference type="InterPro" id="IPR014043">
    <property type="entry name" value="Acyl_transferase_dom"/>
</dbReference>
<dbReference type="SUPFAM" id="SSF55048">
    <property type="entry name" value="Probable ACP-binding domain of malonyl-CoA ACP transacylase"/>
    <property type="match status" value="1"/>
</dbReference>
<organism evidence="7">
    <name type="scientific">marine metagenome</name>
    <dbReference type="NCBI Taxonomy" id="408172"/>
    <lineage>
        <taxon>unclassified sequences</taxon>
        <taxon>metagenomes</taxon>
        <taxon>ecological metagenomes</taxon>
    </lineage>
</organism>
<dbReference type="InterPro" id="IPR016036">
    <property type="entry name" value="Malonyl_transacylase_ACP-bd"/>
</dbReference>
<feature type="non-terminal residue" evidence="7">
    <location>
        <position position="1"/>
    </location>
</feature>
<dbReference type="PANTHER" id="PTHR42681">
    <property type="entry name" value="MALONYL-COA-ACYL CARRIER PROTEIN TRANSACYLASE, MITOCHONDRIAL"/>
    <property type="match status" value="1"/>
</dbReference>
<evidence type="ECO:0000256" key="4">
    <source>
        <dbReference type="ARBA" id="ARBA00023315"/>
    </source>
</evidence>
<dbReference type="InterPro" id="IPR050858">
    <property type="entry name" value="Mal-CoA-ACP_Trans/PKS_FabD"/>
</dbReference>
<feature type="domain" description="Malonyl-CoA:ACP transacylase (MAT)" evidence="6">
    <location>
        <begin position="12"/>
        <end position="239"/>
    </location>
</feature>
<dbReference type="PANTHER" id="PTHR42681:SF1">
    <property type="entry name" value="MALONYL-COA-ACYL CARRIER PROTEIN TRANSACYLASE, MITOCHONDRIAL"/>
    <property type="match status" value="1"/>
</dbReference>
<dbReference type="EMBL" id="UINC01090092">
    <property type="protein sequence ID" value="SVC41726.1"/>
    <property type="molecule type" value="Genomic_DNA"/>
</dbReference>
<dbReference type="SMART" id="SM00827">
    <property type="entry name" value="PKS_AT"/>
    <property type="match status" value="1"/>
</dbReference>
<accession>A0A382LYQ1</accession>
<dbReference type="AlphaFoldDB" id="A0A382LYQ1"/>
<dbReference type="GO" id="GO:0006633">
    <property type="term" value="P:fatty acid biosynthetic process"/>
    <property type="evidence" value="ECO:0007669"/>
    <property type="project" value="TreeGrafter"/>
</dbReference>
<gene>
    <name evidence="7" type="ORF">METZ01_LOCUS294580</name>
</gene>
<reference evidence="7" key="1">
    <citation type="submission" date="2018-05" db="EMBL/GenBank/DDBJ databases">
        <authorList>
            <person name="Lanie J.A."/>
            <person name="Ng W.-L."/>
            <person name="Kazmierczak K.M."/>
            <person name="Andrzejewski T.M."/>
            <person name="Davidsen T.M."/>
            <person name="Wayne K.J."/>
            <person name="Tettelin H."/>
            <person name="Glass J.I."/>
            <person name="Rusch D."/>
            <person name="Podicherti R."/>
            <person name="Tsui H.-C.T."/>
            <person name="Winkler M.E."/>
        </authorList>
    </citation>
    <scope>NUCLEOTIDE SEQUENCE</scope>
</reference>
<evidence type="ECO:0000256" key="2">
    <source>
        <dbReference type="ARBA" id="ARBA00013258"/>
    </source>
</evidence>
<evidence type="ECO:0000256" key="5">
    <source>
        <dbReference type="ARBA" id="ARBA00048462"/>
    </source>
</evidence>
<evidence type="ECO:0000256" key="3">
    <source>
        <dbReference type="ARBA" id="ARBA00022679"/>
    </source>
</evidence>
<comment type="catalytic activity">
    <reaction evidence="5">
        <text>holo-[ACP] + malonyl-CoA = malonyl-[ACP] + CoA</text>
        <dbReference type="Rhea" id="RHEA:41792"/>
        <dbReference type="Rhea" id="RHEA-COMP:9623"/>
        <dbReference type="Rhea" id="RHEA-COMP:9685"/>
        <dbReference type="ChEBI" id="CHEBI:57287"/>
        <dbReference type="ChEBI" id="CHEBI:57384"/>
        <dbReference type="ChEBI" id="CHEBI:64479"/>
        <dbReference type="ChEBI" id="CHEBI:78449"/>
        <dbReference type="EC" id="2.3.1.39"/>
    </reaction>
</comment>
<protein>
    <recommendedName>
        <fullName evidence="2">[acyl-carrier-protein] S-malonyltransferase</fullName>
        <ecNumber evidence="2">2.3.1.39</ecNumber>
    </recommendedName>
</protein>
<dbReference type="InterPro" id="IPR024925">
    <property type="entry name" value="Malonyl_CoA-ACP_transAc"/>
</dbReference>
<name>A0A382LYQ1_9ZZZZ</name>
<dbReference type="GO" id="GO:0004314">
    <property type="term" value="F:[acyl-carrier-protein] S-malonyltransferase activity"/>
    <property type="evidence" value="ECO:0007669"/>
    <property type="project" value="UniProtKB-EC"/>
</dbReference>
<comment type="similarity">
    <text evidence="1">Belongs to the FabD family.</text>
</comment>
<keyword evidence="4" id="KW-0012">Acyltransferase</keyword>
<dbReference type="EC" id="2.3.1.39" evidence="2"/>
<dbReference type="SUPFAM" id="SSF52151">
    <property type="entry name" value="FabD/lysophospholipase-like"/>
    <property type="match status" value="1"/>
</dbReference>
<sequence>FLDITQYTQLAIFCASMSIYRVFKEEIDLDSLNIKYMLGHSLGEYLALTASDTLSLEECSKLLKIRGELMQNAYAVNQSGMVAIIGLNCNSVEKIIVDNDLKVEIANDNSPMQIVISGIKENLNQSEKIFKQNGAKKFVFLNVSAAFHSKIMLKAEKRMKHFIDNSIFKDPRIPIISNYTAVSSKDKLVLSNNLSKQMSNRVKWVESVQFLEKMQEDTIIEIGPGKVLTGLIKRISNKFKVHNIENISDITRFKDEFQFKK</sequence>
<dbReference type="Pfam" id="PF00698">
    <property type="entry name" value="Acyl_transf_1"/>
    <property type="match status" value="1"/>
</dbReference>
<evidence type="ECO:0000313" key="7">
    <source>
        <dbReference type="EMBL" id="SVC41726.1"/>
    </source>
</evidence>